<feature type="compositionally biased region" description="Low complexity" evidence="12">
    <location>
        <begin position="492"/>
        <end position="503"/>
    </location>
</feature>
<evidence type="ECO:0000313" key="13">
    <source>
        <dbReference type="EMBL" id="KAK7549425.1"/>
    </source>
</evidence>
<feature type="region of interest" description="Disordered" evidence="12">
    <location>
        <begin position="545"/>
        <end position="582"/>
    </location>
</feature>
<evidence type="ECO:0000256" key="4">
    <source>
        <dbReference type="ARBA" id="ARBA00017788"/>
    </source>
</evidence>
<reference evidence="13 14" key="1">
    <citation type="submission" date="2024-04" db="EMBL/GenBank/DDBJ databases">
        <title>Phyllosticta paracitricarpa is synonymous to the EU quarantine fungus P. citricarpa based on phylogenomic analyses.</title>
        <authorList>
            <consortium name="Lawrence Berkeley National Laboratory"/>
            <person name="Van Ingen-Buijs V.A."/>
            <person name="Van Westerhoven A.C."/>
            <person name="Haridas S."/>
            <person name="Skiadas P."/>
            <person name="Martin F."/>
            <person name="Groenewald J.Z."/>
            <person name="Crous P.W."/>
            <person name="Seidl M.F."/>
        </authorList>
    </citation>
    <scope>NUCLEOTIDE SEQUENCE [LARGE SCALE GENOMIC DNA]</scope>
    <source>
        <strain evidence="13 14">CBS 122670</strain>
    </source>
</reference>
<evidence type="ECO:0000256" key="7">
    <source>
        <dbReference type="ARBA" id="ARBA00022679"/>
    </source>
</evidence>
<name>A0ABR1ML21_9PEZI</name>
<comment type="function">
    <text evidence="11">Adenosyl-L-methionine (AdoMet)-dependent tRNA (uracil-O(2)-)-methyltransferase.</text>
</comment>
<proteinExistence type="inferred from homology"/>
<dbReference type="PANTHER" id="PTHR21210">
    <property type="entry name" value="TRNA (URACIL-O(2)-)-METHYLTRANSFERASE-RELATED"/>
    <property type="match status" value="1"/>
</dbReference>
<comment type="caution">
    <text evidence="13">The sequence shown here is derived from an EMBL/GenBank/DDBJ whole genome shotgun (WGS) entry which is preliminary data.</text>
</comment>
<evidence type="ECO:0000256" key="10">
    <source>
        <dbReference type="ARBA" id="ARBA00047957"/>
    </source>
</evidence>
<evidence type="ECO:0000256" key="5">
    <source>
        <dbReference type="ARBA" id="ARBA00022490"/>
    </source>
</evidence>
<dbReference type="EMBL" id="JBBPDW010000009">
    <property type="protein sequence ID" value="KAK7549425.1"/>
    <property type="molecule type" value="Genomic_DNA"/>
</dbReference>
<keyword evidence="6 11" id="KW-0489">Methyltransferase</keyword>
<dbReference type="InterPro" id="IPR011671">
    <property type="entry name" value="tRNA_uracil_MeTrfase"/>
</dbReference>
<organism evidence="13 14">
    <name type="scientific">Phyllosticta citricarpa</name>
    <dbReference type="NCBI Taxonomy" id="55181"/>
    <lineage>
        <taxon>Eukaryota</taxon>
        <taxon>Fungi</taxon>
        <taxon>Dikarya</taxon>
        <taxon>Ascomycota</taxon>
        <taxon>Pezizomycotina</taxon>
        <taxon>Dothideomycetes</taxon>
        <taxon>Dothideomycetes incertae sedis</taxon>
        <taxon>Botryosphaeriales</taxon>
        <taxon>Phyllostictaceae</taxon>
        <taxon>Phyllosticta</taxon>
    </lineage>
</organism>
<sequence>MSESKEQGNNNEEQAKSRRLFNPRDLSNGPPTFSLPGETWTSMLGTPVSFEPEYFQKVMLNLIKHPDIASTYLFRAEIFYDSFNDPEGKFVQHIKAEYRPLPCEVPDYSLEQTIVRRMIPRNPQRDDPLVQTCHVFRRRDAATGTEENLVIYLPHADKPEDVPFYHPTVHSLAFLHRFPPSTSAATSSSPTSPQPTGTFSLHYRLFPSSELTTRLRRTALALLTLINKHSLGQKAGYRKRVHHDVVVPQAAFQDTYTDLKARYAKRLIDGWVEQTPAGKHVFEDLGIASFLIEVWKAMYDVTGRGGETAEVVAAATGDEKKETKKPPFPGFVDIGCGNGLLVYILLSEGFRGWGFDARRRKTWDTFPASVQEHLKEMVLVPEIFTRMLPPPADATTTTAAATKQSSPSSSPSLNPEPTISRQQQQHFHNGIFAPGTFIISNHADELTPWTPLLASLSSSPFLAIPCCSHNFNGARFRAPASGKAASNPAAINDGGSSNGNESGALPRKDGKQPSAYASLTAWVARLAAKVGYEVETEMMRIPSTRNAGVLGRRRRQRRQQQQRQEGAGNESADKAEDGVDAGLGDVEGLEERLRVVRDLVAAQMFGEGAVSSSGGCALLEGVAREWVERAEKLMKGAGGGH</sequence>
<feature type="region of interest" description="Disordered" evidence="12">
    <location>
        <begin position="1"/>
        <end position="38"/>
    </location>
</feature>
<protein>
    <recommendedName>
        <fullName evidence="4 11">tRNA (uracil-O(2)-)-methyltransferase</fullName>
        <ecNumber evidence="3 11">2.1.1.211</ecNumber>
    </recommendedName>
</protein>
<evidence type="ECO:0000256" key="3">
    <source>
        <dbReference type="ARBA" id="ARBA00012795"/>
    </source>
</evidence>
<keyword evidence="8 11" id="KW-0949">S-adenosyl-L-methionine</keyword>
<evidence type="ECO:0000256" key="6">
    <source>
        <dbReference type="ARBA" id="ARBA00022603"/>
    </source>
</evidence>
<keyword evidence="9 11" id="KW-0819">tRNA processing</keyword>
<feature type="region of interest" description="Disordered" evidence="12">
    <location>
        <begin position="479"/>
        <end position="512"/>
    </location>
</feature>
<comment type="catalytic activity">
    <reaction evidence="10 11">
        <text>uridine(44) in tRNA(Ser) + S-adenosyl-L-methionine = 2'-O-methyluridine(44) in tRNA(Ser) + S-adenosyl-L-homocysteine + H(+)</text>
        <dbReference type="Rhea" id="RHEA:43100"/>
        <dbReference type="Rhea" id="RHEA-COMP:10339"/>
        <dbReference type="Rhea" id="RHEA-COMP:10340"/>
        <dbReference type="ChEBI" id="CHEBI:15378"/>
        <dbReference type="ChEBI" id="CHEBI:57856"/>
        <dbReference type="ChEBI" id="CHEBI:59789"/>
        <dbReference type="ChEBI" id="CHEBI:65315"/>
        <dbReference type="ChEBI" id="CHEBI:74478"/>
        <dbReference type="EC" id="2.1.1.211"/>
    </reaction>
</comment>
<dbReference type="EC" id="2.1.1.211" evidence="3 11"/>
<dbReference type="Pfam" id="PF07757">
    <property type="entry name" value="AdoMet_MTase"/>
    <property type="match status" value="2"/>
</dbReference>
<feature type="region of interest" description="Disordered" evidence="12">
    <location>
        <begin position="391"/>
        <end position="423"/>
    </location>
</feature>
<evidence type="ECO:0000313" key="14">
    <source>
        <dbReference type="Proteomes" id="UP001365128"/>
    </source>
</evidence>
<accession>A0ABR1ML21</accession>
<gene>
    <name evidence="13" type="ORF">IWX46DRAFT_633058</name>
</gene>
<keyword evidence="14" id="KW-1185">Reference proteome</keyword>
<evidence type="ECO:0000256" key="9">
    <source>
        <dbReference type="ARBA" id="ARBA00022694"/>
    </source>
</evidence>
<feature type="compositionally biased region" description="Polar residues" evidence="12">
    <location>
        <begin position="413"/>
        <end position="423"/>
    </location>
</feature>
<feature type="compositionally biased region" description="Low complexity" evidence="12">
    <location>
        <begin position="393"/>
        <end position="412"/>
    </location>
</feature>
<keyword evidence="5 11" id="KW-0963">Cytoplasm</keyword>
<keyword evidence="7 11" id="KW-0808">Transferase</keyword>
<comment type="similarity">
    <text evidence="2 11">Belongs to the TRM44 family.</text>
</comment>
<evidence type="ECO:0000256" key="1">
    <source>
        <dbReference type="ARBA" id="ARBA00004496"/>
    </source>
</evidence>
<dbReference type="Proteomes" id="UP001365128">
    <property type="component" value="Unassembled WGS sequence"/>
</dbReference>
<dbReference type="PANTHER" id="PTHR21210:SF0">
    <property type="entry name" value="TRNA (URACIL-O(2)-)-METHYLTRANSFERASE-RELATED"/>
    <property type="match status" value="1"/>
</dbReference>
<evidence type="ECO:0000256" key="12">
    <source>
        <dbReference type="SAM" id="MobiDB-lite"/>
    </source>
</evidence>
<feature type="compositionally biased region" description="Basic residues" evidence="12">
    <location>
        <begin position="551"/>
        <end position="560"/>
    </location>
</feature>
<evidence type="ECO:0000256" key="8">
    <source>
        <dbReference type="ARBA" id="ARBA00022691"/>
    </source>
</evidence>
<evidence type="ECO:0000256" key="2">
    <source>
        <dbReference type="ARBA" id="ARBA00009056"/>
    </source>
</evidence>
<comment type="subcellular location">
    <subcellularLocation>
        <location evidence="1 11">Cytoplasm</location>
    </subcellularLocation>
</comment>
<evidence type="ECO:0000256" key="11">
    <source>
        <dbReference type="RuleBase" id="RU368004"/>
    </source>
</evidence>